<evidence type="ECO:0000313" key="1">
    <source>
        <dbReference type="EMBL" id="KZV82471.1"/>
    </source>
</evidence>
<sequence>MSRLAWNVVASCCAADNDAGLVDVVSADSRLLVYERCSWTGRWSFFPTGRLA</sequence>
<evidence type="ECO:0000313" key="2">
    <source>
        <dbReference type="Proteomes" id="UP000077266"/>
    </source>
</evidence>
<name>A0A165CHH9_EXIGL</name>
<dbReference type="EMBL" id="KV426321">
    <property type="protein sequence ID" value="KZV82471.1"/>
    <property type="molecule type" value="Genomic_DNA"/>
</dbReference>
<organism evidence="1 2">
    <name type="scientific">Exidia glandulosa HHB12029</name>
    <dbReference type="NCBI Taxonomy" id="1314781"/>
    <lineage>
        <taxon>Eukaryota</taxon>
        <taxon>Fungi</taxon>
        <taxon>Dikarya</taxon>
        <taxon>Basidiomycota</taxon>
        <taxon>Agaricomycotina</taxon>
        <taxon>Agaricomycetes</taxon>
        <taxon>Auriculariales</taxon>
        <taxon>Exidiaceae</taxon>
        <taxon>Exidia</taxon>
    </lineage>
</organism>
<proteinExistence type="predicted"/>
<accession>A0A165CHH9</accession>
<reference evidence="1 2" key="1">
    <citation type="journal article" date="2016" name="Mol. Biol. Evol.">
        <title>Comparative Genomics of Early-Diverging Mushroom-Forming Fungi Provides Insights into the Origins of Lignocellulose Decay Capabilities.</title>
        <authorList>
            <person name="Nagy L.G."/>
            <person name="Riley R."/>
            <person name="Tritt A."/>
            <person name="Adam C."/>
            <person name="Daum C."/>
            <person name="Floudas D."/>
            <person name="Sun H."/>
            <person name="Yadav J.S."/>
            <person name="Pangilinan J."/>
            <person name="Larsson K.H."/>
            <person name="Matsuura K."/>
            <person name="Barry K."/>
            <person name="Labutti K."/>
            <person name="Kuo R."/>
            <person name="Ohm R.A."/>
            <person name="Bhattacharya S.S."/>
            <person name="Shirouzu T."/>
            <person name="Yoshinaga Y."/>
            <person name="Martin F.M."/>
            <person name="Grigoriev I.V."/>
            <person name="Hibbett D.S."/>
        </authorList>
    </citation>
    <scope>NUCLEOTIDE SEQUENCE [LARGE SCALE GENOMIC DNA]</scope>
    <source>
        <strain evidence="1 2">HHB12029</strain>
    </source>
</reference>
<dbReference type="AlphaFoldDB" id="A0A165CHH9"/>
<keyword evidence="2" id="KW-1185">Reference proteome</keyword>
<dbReference type="Proteomes" id="UP000077266">
    <property type="component" value="Unassembled WGS sequence"/>
</dbReference>
<protein>
    <submittedName>
        <fullName evidence="1">Uncharacterized protein</fullName>
    </submittedName>
</protein>
<gene>
    <name evidence="1" type="ORF">EXIGLDRAFT_729691</name>
</gene>
<dbReference type="InParanoid" id="A0A165CHH9"/>